<dbReference type="Pfam" id="PF14291">
    <property type="entry name" value="DUF4371"/>
    <property type="match status" value="1"/>
</dbReference>
<reference evidence="2 3" key="1">
    <citation type="submission" date="2023-02" db="EMBL/GenBank/DDBJ databases">
        <title>LHISI_Scaffold_Assembly.</title>
        <authorList>
            <person name="Stuart O.P."/>
            <person name="Cleave R."/>
            <person name="Magrath M.J.L."/>
            <person name="Mikheyev A.S."/>
        </authorList>
    </citation>
    <scope>NUCLEOTIDE SEQUENCE [LARGE SCALE GENOMIC DNA]</scope>
    <source>
        <strain evidence="2">Daus_M_001</strain>
        <tissue evidence="2">Leg muscle</tissue>
    </source>
</reference>
<name>A0ABQ9IID5_9NEOP</name>
<feature type="domain" description="DUF4371" evidence="1">
    <location>
        <begin position="90"/>
        <end position="177"/>
    </location>
</feature>
<evidence type="ECO:0000259" key="1">
    <source>
        <dbReference type="Pfam" id="PF14291"/>
    </source>
</evidence>
<accession>A0ABQ9IID5</accession>
<dbReference type="EMBL" id="JARBHB010000001">
    <property type="protein sequence ID" value="KAJ8896399.1"/>
    <property type="molecule type" value="Genomic_DNA"/>
</dbReference>
<dbReference type="InterPro" id="IPR025398">
    <property type="entry name" value="DUF4371"/>
</dbReference>
<keyword evidence="3" id="KW-1185">Reference proteome</keyword>
<evidence type="ECO:0000313" key="2">
    <source>
        <dbReference type="EMBL" id="KAJ8896399.1"/>
    </source>
</evidence>
<sequence length="365" mass="42143">MFKNPKGDCEASVRVSYAIAELIAKLIAKNCKYYSDSEFVKQCLVKTAEIVCFEKVKNFRNISLSRNTIAERVDDITHNLNEQLLVKAKSFVAFSIAVDESTDVSGKAQVSVFIRACDKYLNIIEELLRIVSLQNTTTVEDIFEEVYRLLERFNLPLSKLVCVATHGAPSMMGKHNGFIARLLVKQKEVFPESKLHHIHCIIHQEVLCSKTVQMEHILKYVKKEVNFICSQGLNRQEIRLFLEMKCESVDQQCDDNWLRDLKFMVDMTGHLNYLNLKQQRKDELAFKLKLNLWEGQLNGGQLNGGNLIHFPTCQDLRKSHSASDFSPYTFNLNEPISEFESRFEDFKTSENYFSLFCDPFSFDVQ</sequence>
<evidence type="ECO:0000313" key="3">
    <source>
        <dbReference type="Proteomes" id="UP001159363"/>
    </source>
</evidence>
<gene>
    <name evidence="2" type="ORF">PR048_001743</name>
</gene>
<proteinExistence type="predicted"/>
<dbReference type="Proteomes" id="UP001159363">
    <property type="component" value="Chromosome 1"/>
</dbReference>
<comment type="caution">
    <text evidence="2">The sequence shown here is derived from an EMBL/GenBank/DDBJ whole genome shotgun (WGS) entry which is preliminary data.</text>
</comment>
<dbReference type="PANTHER" id="PTHR45913">
    <property type="entry name" value="EPM2A-INTERACTING PROTEIN 1"/>
    <property type="match status" value="1"/>
</dbReference>
<organism evidence="2 3">
    <name type="scientific">Dryococelus australis</name>
    <dbReference type="NCBI Taxonomy" id="614101"/>
    <lineage>
        <taxon>Eukaryota</taxon>
        <taxon>Metazoa</taxon>
        <taxon>Ecdysozoa</taxon>
        <taxon>Arthropoda</taxon>
        <taxon>Hexapoda</taxon>
        <taxon>Insecta</taxon>
        <taxon>Pterygota</taxon>
        <taxon>Neoptera</taxon>
        <taxon>Polyneoptera</taxon>
        <taxon>Phasmatodea</taxon>
        <taxon>Verophasmatodea</taxon>
        <taxon>Anareolatae</taxon>
        <taxon>Phasmatidae</taxon>
        <taxon>Eurycanthinae</taxon>
        <taxon>Dryococelus</taxon>
    </lineage>
</organism>
<protein>
    <recommendedName>
        <fullName evidence="1">DUF4371 domain-containing protein</fullName>
    </recommendedName>
</protein>
<dbReference type="PANTHER" id="PTHR45913:SF5">
    <property type="entry name" value="GENERAL TRANSCRIPTION FACTOR II-I REPEAT DOMAIN-CONTAINING PROTEIN 2A-LIKE PROTEIN"/>
    <property type="match status" value="1"/>
</dbReference>